<feature type="coiled-coil region" evidence="1">
    <location>
        <begin position="145"/>
        <end position="190"/>
    </location>
</feature>
<feature type="compositionally biased region" description="Low complexity" evidence="2">
    <location>
        <begin position="71"/>
        <end position="86"/>
    </location>
</feature>
<keyword evidence="1" id="KW-0175">Coiled coil</keyword>
<feature type="region of interest" description="Disordered" evidence="2">
    <location>
        <begin position="70"/>
        <end position="92"/>
    </location>
</feature>
<dbReference type="EMBL" id="AY142088">
    <property type="protein sequence ID" value="AAN17924.1"/>
    <property type="molecule type" value="Genomic_DNA"/>
</dbReference>
<geneLocation type="plasmid" evidence="4">
    <name>group cp32-12</name>
</geneLocation>
<evidence type="ECO:0000256" key="2">
    <source>
        <dbReference type="SAM" id="MobiDB-lite"/>
    </source>
</evidence>
<keyword evidence="4" id="KW-0614">Plasmid</keyword>
<evidence type="ECO:0000256" key="1">
    <source>
        <dbReference type="SAM" id="Coils"/>
    </source>
</evidence>
<feature type="chain" id="PRO_5004307781" evidence="3">
    <location>
        <begin position="23"/>
        <end position="255"/>
    </location>
</feature>
<sequence>MNKKMFIICSIFVLTISCKNYAASDKGVKGAEQNLEKKVKGFLDTKKEELIGGLKTLGVEISPKVKELMQADEGAQGQAEEQVAQGPSEGSKLQEEIKQKIKELKEKIDKLLDEKAPIGKYCEHEEEIKKIRKQLEDIGDKLEDKGKFEIKLEELEDSLTKKKETRKKALEKVKEKLNEFKEQIGSASGQSDAEKVKEQGKIGLQAWQCVNSLGLGIAMDSKIDNNSGELANKVINDSLKKIEEELNKIGEEKKE</sequence>
<organism evidence="4">
    <name type="scientific">Borreliella burgdorferi</name>
    <name type="common">Lyme disease spirochete</name>
    <name type="synonym">Borrelia burgdorferi</name>
    <dbReference type="NCBI Taxonomy" id="139"/>
    <lineage>
        <taxon>Bacteria</taxon>
        <taxon>Pseudomonadati</taxon>
        <taxon>Spirochaetota</taxon>
        <taxon>Spirochaetia</taxon>
        <taxon>Spirochaetales</taxon>
        <taxon>Borreliaceae</taxon>
        <taxon>Borreliella</taxon>
    </lineage>
</organism>
<protein>
    <submittedName>
        <fullName evidence="4">Erp27 protein</fullName>
    </submittedName>
</protein>
<accession>Q8GL32</accession>
<proteinExistence type="predicted"/>
<dbReference type="PROSITE" id="PS51257">
    <property type="entry name" value="PROKAR_LIPOPROTEIN"/>
    <property type="match status" value="1"/>
</dbReference>
<evidence type="ECO:0000256" key="3">
    <source>
        <dbReference type="SAM" id="SignalP"/>
    </source>
</evidence>
<dbReference type="AlphaFoldDB" id="Q8GL32"/>
<keyword evidence="3" id="KW-0732">Signal</keyword>
<gene>
    <name evidence="4" type="primary">erp27</name>
</gene>
<evidence type="ECO:0000313" key="4">
    <source>
        <dbReference type="EMBL" id="AAN17924.1"/>
    </source>
</evidence>
<feature type="signal peptide" evidence="3">
    <location>
        <begin position="1"/>
        <end position="22"/>
    </location>
</feature>
<name>Q8GL32_BORBG</name>
<reference evidence="4" key="1">
    <citation type="journal article" date="2003" name="J. Mol. Evol.">
        <title>Intra- and interbacterial genetic exchange of Lyme disease spirochete erp genes generates sequence identity amidst diversity.</title>
        <authorList>
            <person name="Stevenson B."/>
            <person name="Miller J.C."/>
        </authorList>
    </citation>
    <scope>NUCLEOTIDE SEQUENCE</scope>
    <source>
        <strain evidence="4">N40</strain>
        <plasmid evidence="4">group cp32-12</plasmid>
    </source>
</reference>